<evidence type="ECO:0000313" key="2">
    <source>
        <dbReference type="Proteomes" id="UP001480082"/>
    </source>
</evidence>
<reference evidence="1 2" key="1">
    <citation type="journal article" date="2024" name="Proc. Natl. Acad. Sci. U.S.A.">
        <title>The evolutionary genomics of adaptation to stress in wild rhizobium bacteria.</title>
        <authorList>
            <person name="Kehlet-Delgado H."/>
            <person name="Montoya A.P."/>
            <person name="Jensen K.T."/>
            <person name="Wendlandt C.E."/>
            <person name="Dexheimer C."/>
            <person name="Roberts M."/>
            <person name="Torres Martinez L."/>
            <person name="Friesen M.L."/>
            <person name="Griffitts J.S."/>
            <person name="Porter S.S."/>
        </authorList>
    </citation>
    <scope>NUCLEOTIDE SEQUENCE [LARGE SCALE GENOMIC DNA]</scope>
    <source>
        <strain evidence="1 2">M0468</strain>
    </source>
</reference>
<dbReference type="Proteomes" id="UP001480082">
    <property type="component" value="Unassembled WGS sequence"/>
</dbReference>
<dbReference type="EMBL" id="JAMYRI010000001">
    <property type="protein sequence ID" value="MER9282880.1"/>
    <property type="molecule type" value="Genomic_DNA"/>
</dbReference>
<name>A0ACC6ST51_9HYPH</name>
<gene>
    <name evidence="1" type="ORF">NKI81_02735</name>
</gene>
<comment type="caution">
    <text evidence="1">The sequence shown here is derived from an EMBL/GenBank/DDBJ whole genome shotgun (WGS) entry which is preliminary data.</text>
</comment>
<keyword evidence="2" id="KW-1185">Reference proteome</keyword>
<protein>
    <submittedName>
        <fullName evidence="1">NAD(P)/FAD-dependent oxidoreductase</fullName>
    </submittedName>
</protein>
<proteinExistence type="predicted"/>
<organism evidence="1 2">
    <name type="scientific">Mesorhizobium australicum</name>
    <dbReference type="NCBI Taxonomy" id="536018"/>
    <lineage>
        <taxon>Bacteria</taxon>
        <taxon>Pseudomonadati</taxon>
        <taxon>Pseudomonadota</taxon>
        <taxon>Alphaproteobacteria</taxon>
        <taxon>Hyphomicrobiales</taxon>
        <taxon>Phyllobacteriaceae</taxon>
        <taxon>Mesorhizobium</taxon>
    </lineage>
</organism>
<evidence type="ECO:0000313" key="1">
    <source>
        <dbReference type="EMBL" id="MER9282880.1"/>
    </source>
</evidence>
<sequence>MEQTFDESHAGHPLADAEDVLIVGGGPAGLTAAQYLARFRHRVLVVDAGHPRAALIPKSHNCPGFPEGISGPDLLDRLRRHASLYGATLIRGQVFSLAAGEGGFDAETSIGAIRARKVFLSTGIVDTTPELPRLAEAIAAGVVRLCPVCDGYEVIDRKIAVVGQGDRALHDAIFLSRFTPHVTMLGTHASDFPTSTRRAAGERGIAIRHTLDRLSPAADGCAAILLDGATCRFDAVYAALGCKVSSQLALAVGARCCAEGYITVDEHQQTSVDGMYAIGDVVKALNQIAVAFGQAAIAASHAHRELTA</sequence>
<accession>A0ACC6ST51</accession>